<dbReference type="Pfam" id="PF01547">
    <property type="entry name" value="SBP_bac_1"/>
    <property type="match status" value="1"/>
</dbReference>
<keyword evidence="4" id="KW-0564">Palmitate</keyword>
<dbReference type="EMBL" id="JBEOZM010000003">
    <property type="protein sequence ID" value="MER6267601.1"/>
    <property type="molecule type" value="Genomic_DNA"/>
</dbReference>
<evidence type="ECO:0000313" key="8">
    <source>
        <dbReference type="Proteomes" id="UP001490365"/>
    </source>
</evidence>
<dbReference type="RefSeq" id="WP_351956234.1">
    <property type="nucleotide sequence ID" value="NZ_JBEOZM010000003.1"/>
</dbReference>
<comment type="caution">
    <text evidence="7">The sequence shown here is derived from an EMBL/GenBank/DDBJ whole genome shotgun (WGS) entry which is preliminary data.</text>
</comment>
<dbReference type="Gene3D" id="3.40.190.10">
    <property type="entry name" value="Periplasmic binding protein-like II"/>
    <property type="match status" value="2"/>
</dbReference>
<evidence type="ECO:0000256" key="5">
    <source>
        <dbReference type="ARBA" id="ARBA00023288"/>
    </source>
</evidence>
<evidence type="ECO:0000256" key="3">
    <source>
        <dbReference type="ARBA" id="ARBA00023136"/>
    </source>
</evidence>
<sequence length="463" mass="50217">MVVRSRYPSTPWPRALSGTSRVLAAAAACALAAAGLSACSSGSGGSSENTLVVAEWTNAAAVAQTEKINAAFEKAHPGVKVKLQTAPTAANAWPTLQNSLLASKNVDVLAQFPPTPAAFPPEQTNIKVNGTAALIANNQFMDLSKQPFMKRFDLTAQKYAMGYKDGIYGVMTAEYVNNTGLWYKKDLLDKYGLQVPTTYDEFVSDLKLLKSKGLSPVYVAGKDGYQNIIWAGIINQLMMQDKPATEAQSVYQQRAQDFWDGKANWDDPLYQDAARRYEEIMSYIEPNAAGVPAQTAPGVWASNTDDYPFFVDGSYDGNTIAQANPKLNFGFFAVPGTDNAAWNRPALAPDLSWSVPVWAKHKKLALEYLDFFTQKTNYAAWVKATGSISTEPDVQTPSLSWTDWLTANASKGYPNSTQPWIPTTGSSTYAGGPKLQDVQPFGNKSMTTALSESAKAYSASVKH</sequence>
<accession>A0ABV1TC30</accession>
<keyword evidence="1" id="KW-1003">Cell membrane</keyword>
<dbReference type="Proteomes" id="UP001490365">
    <property type="component" value="Unassembled WGS sequence"/>
</dbReference>
<keyword evidence="8" id="KW-1185">Reference proteome</keyword>
<keyword evidence="5" id="KW-0449">Lipoprotein</keyword>
<evidence type="ECO:0000256" key="2">
    <source>
        <dbReference type="ARBA" id="ARBA00022729"/>
    </source>
</evidence>
<feature type="signal peptide" evidence="6">
    <location>
        <begin position="1"/>
        <end position="38"/>
    </location>
</feature>
<proteinExistence type="predicted"/>
<keyword evidence="2 6" id="KW-0732">Signal</keyword>
<feature type="chain" id="PRO_5046357043" evidence="6">
    <location>
        <begin position="39"/>
        <end position="463"/>
    </location>
</feature>
<dbReference type="InterPro" id="IPR050490">
    <property type="entry name" value="Bact_solute-bd_prot1"/>
</dbReference>
<dbReference type="PANTHER" id="PTHR43649">
    <property type="entry name" value="ARABINOSE-BINDING PROTEIN-RELATED"/>
    <property type="match status" value="1"/>
</dbReference>
<protein>
    <submittedName>
        <fullName evidence="7">Extracellular solute-binding protein</fullName>
    </submittedName>
</protein>
<dbReference type="PANTHER" id="PTHR43649:SF33">
    <property type="entry name" value="POLYGALACTURONAN_RHAMNOGALACTURONAN-BINDING PROTEIN YTCQ"/>
    <property type="match status" value="1"/>
</dbReference>
<dbReference type="SUPFAM" id="SSF53850">
    <property type="entry name" value="Periplasmic binding protein-like II"/>
    <property type="match status" value="1"/>
</dbReference>
<keyword evidence="3" id="KW-0472">Membrane</keyword>
<evidence type="ECO:0000256" key="4">
    <source>
        <dbReference type="ARBA" id="ARBA00023139"/>
    </source>
</evidence>
<evidence type="ECO:0000256" key="1">
    <source>
        <dbReference type="ARBA" id="ARBA00022475"/>
    </source>
</evidence>
<dbReference type="InterPro" id="IPR006059">
    <property type="entry name" value="SBP"/>
</dbReference>
<name>A0ABV1TC30_9ACTN</name>
<gene>
    <name evidence="7" type="ORF">ABT211_09915</name>
</gene>
<reference evidence="7 8" key="1">
    <citation type="submission" date="2024-06" db="EMBL/GenBank/DDBJ databases">
        <title>The Natural Products Discovery Center: Release of the First 8490 Sequenced Strains for Exploring Actinobacteria Biosynthetic Diversity.</title>
        <authorList>
            <person name="Kalkreuter E."/>
            <person name="Kautsar S.A."/>
            <person name="Yang D."/>
            <person name="Bader C.D."/>
            <person name="Teijaro C.N."/>
            <person name="Fluegel L."/>
            <person name="Davis C.M."/>
            <person name="Simpson J.R."/>
            <person name="Lauterbach L."/>
            <person name="Steele A.D."/>
            <person name="Gui C."/>
            <person name="Meng S."/>
            <person name="Li G."/>
            <person name="Viehrig K."/>
            <person name="Ye F."/>
            <person name="Su P."/>
            <person name="Kiefer A.F."/>
            <person name="Nichols A."/>
            <person name="Cepeda A.J."/>
            <person name="Yan W."/>
            <person name="Fan B."/>
            <person name="Jiang Y."/>
            <person name="Adhikari A."/>
            <person name="Zheng C.-J."/>
            <person name="Schuster L."/>
            <person name="Cowan T.M."/>
            <person name="Smanski M.J."/>
            <person name="Chevrette M.G."/>
            <person name="De Carvalho L.P.S."/>
            <person name="Shen B."/>
        </authorList>
    </citation>
    <scope>NUCLEOTIDE SEQUENCE [LARGE SCALE GENOMIC DNA]</scope>
    <source>
        <strain evidence="7 8">NPDC001694</strain>
    </source>
</reference>
<evidence type="ECO:0000256" key="6">
    <source>
        <dbReference type="SAM" id="SignalP"/>
    </source>
</evidence>
<evidence type="ECO:0000313" key="7">
    <source>
        <dbReference type="EMBL" id="MER6267601.1"/>
    </source>
</evidence>
<organism evidence="7 8">
    <name type="scientific">Streptomyces sp. 900105755</name>
    <dbReference type="NCBI Taxonomy" id="3154389"/>
    <lineage>
        <taxon>Bacteria</taxon>
        <taxon>Bacillati</taxon>
        <taxon>Actinomycetota</taxon>
        <taxon>Actinomycetes</taxon>
        <taxon>Kitasatosporales</taxon>
        <taxon>Streptomycetaceae</taxon>
        <taxon>Streptomyces</taxon>
    </lineage>
</organism>